<keyword evidence="1" id="KW-0472">Membrane</keyword>
<dbReference type="RefSeq" id="WP_138319365.1">
    <property type="nucleotide sequence ID" value="NZ_VCBC01000006.1"/>
</dbReference>
<dbReference type="Proteomes" id="UP000307790">
    <property type="component" value="Unassembled WGS sequence"/>
</dbReference>
<evidence type="ECO:0000313" key="2">
    <source>
        <dbReference type="EMBL" id="TLU65704.1"/>
    </source>
</evidence>
<dbReference type="EMBL" id="VCBC01000006">
    <property type="protein sequence ID" value="TLU65704.1"/>
    <property type="molecule type" value="Genomic_DNA"/>
</dbReference>
<comment type="caution">
    <text evidence="2">The sequence shown here is derived from an EMBL/GenBank/DDBJ whole genome shotgun (WGS) entry which is preliminary data.</text>
</comment>
<gene>
    <name evidence="2" type="ORF">FE810_07200</name>
</gene>
<keyword evidence="3" id="KW-1185">Reference proteome</keyword>
<feature type="transmembrane region" description="Helical" evidence="1">
    <location>
        <begin position="121"/>
        <end position="139"/>
    </location>
</feature>
<reference evidence="2 3" key="1">
    <citation type="submission" date="2019-05" db="EMBL/GenBank/DDBJ databases">
        <title>Genome sequences of Thalassotalea litorea 1K03283.</title>
        <authorList>
            <person name="Zhang D."/>
        </authorList>
    </citation>
    <scope>NUCLEOTIDE SEQUENCE [LARGE SCALE GENOMIC DNA]</scope>
    <source>
        <strain evidence="2 3">MCCC 1K03283</strain>
    </source>
</reference>
<keyword evidence="1" id="KW-1133">Transmembrane helix</keyword>
<keyword evidence="1" id="KW-0812">Transmembrane</keyword>
<dbReference type="AlphaFoldDB" id="A0A5R9IJH9"/>
<organism evidence="2 3">
    <name type="scientific">Thalassotalea litorea</name>
    <dbReference type="NCBI Taxonomy" id="2020715"/>
    <lineage>
        <taxon>Bacteria</taxon>
        <taxon>Pseudomonadati</taxon>
        <taxon>Pseudomonadota</taxon>
        <taxon>Gammaproteobacteria</taxon>
        <taxon>Alteromonadales</taxon>
        <taxon>Colwelliaceae</taxon>
        <taxon>Thalassotalea</taxon>
    </lineage>
</organism>
<feature type="transmembrane region" description="Helical" evidence="1">
    <location>
        <begin position="159"/>
        <end position="186"/>
    </location>
</feature>
<feature type="transmembrane region" description="Helical" evidence="1">
    <location>
        <begin position="39"/>
        <end position="58"/>
    </location>
</feature>
<evidence type="ECO:0000313" key="3">
    <source>
        <dbReference type="Proteomes" id="UP000307790"/>
    </source>
</evidence>
<protein>
    <submittedName>
        <fullName evidence="2">Uncharacterized protein</fullName>
    </submittedName>
</protein>
<proteinExistence type="predicted"/>
<accession>A0A5R9IJH9</accession>
<dbReference type="OrthoDB" id="1120468at2"/>
<evidence type="ECO:0000256" key="1">
    <source>
        <dbReference type="SAM" id="Phobius"/>
    </source>
</evidence>
<feature type="transmembrane region" description="Helical" evidence="1">
    <location>
        <begin position="64"/>
        <end position="83"/>
    </location>
</feature>
<sequence>MSKSIESIWKEGFVDDNALIAPRINQLYQQKSKNIVDKLIRTIGYNLIGLIIGAMVIFMGLTFVGAPILGVILGIMIFALVVIGKRQVRQLELLDKDDNSYHYLKSFDGWLKGFIATYTAIYRYFYPAVFILCVTRFGFSDIGRSIISGLAKDYPAIPQLFGIPVVFPVGVIIVAFSLAYFAAAIYRLDMNSLYGRQFAKLDELIKDMEAIQE</sequence>
<name>A0A5R9IJH9_9GAMM</name>